<evidence type="ECO:0000313" key="16">
    <source>
        <dbReference type="Proteomes" id="UP000054477"/>
    </source>
</evidence>
<comment type="subcellular location">
    <subcellularLocation>
        <location evidence="4">Nucleus</location>
    </subcellularLocation>
</comment>
<feature type="domain" description="Lariat debranching enzyme C-terminal" evidence="14">
    <location>
        <begin position="274"/>
        <end position="416"/>
    </location>
</feature>
<evidence type="ECO:0000256" key="7">
    <source>
        <dbReference type="ARBA" id="ARBA00022723"/>
    </source>
</evidence>
<dbReference type="GO" id="GO:0008419">
    <property type="term" value="F:RNA lariat debranching enzyme activity"/>
    <property type="evidence" value="ECO:0007669"/>
    <property type="project" value="UniProtKB-ARBA"/>
</dbReference>
<evidence type="ECO:0000256" key="3">
    <source>
        <dbReference type="ARBA" id="ARBA00001954"/>
    </source>
</evidence>
<keyword evidence="8" id="KW-0378">Hydrolase</keyword>
<protein>
    <recommendedName>
        <fullName evidence="14">Lariat debranching enzyme C-terminal domain-containing protein</fullName>
    </recommendedName>
</protein>
<dbReference type="SUPFAM" id="SSF56300">
    <property type="entry name" value="Metallo-dependent phosphatases"/>
    <property type="match status" value="1"/>
</dbReference>
<keyword evidence="11" id="KW-0464">Manganese</keyword>
<dbReference type="GO" id="GO:0046872">
    <property type="term" value="F:metal ion binding"/>
    <property type="evidence" value="ECO:0007669"/>
    <property type="project" value="UniProtKB-KW"/>
</dbReference>
<dbReference type="PANTHER" id="PTHR12849">
    <property type="entry name" value="RNA LARIAT DEBRANCHING ENZYME"/>
    <property type="match status" value="1"/>
</dbReference>
<dbReference type="FunFam" id="3.60.21.10:FF:000035">
    <property type="entry name" value="Lariat debranching enzyme"/>
    <property type="match status" value="1"/>
</dbReference>
<evidence type="ECO:0000256" key="12">
    <source>
        <dbReference type="ARBA" id="ARBA00023242"/>
    </source>
</evidence>
<feature type="region of interest" description="Disordered" evidence="13">
    <location>
        <begin position="415"/>
        <end position="440"/>
    </location>
</feature>
<dbReference type="PANTHER" id="PTHR12849:SF0">
    <property type="entry name" value="LARIAT DEBRANCHING ENZYME"/>
    <property type="match status" value="1"/>
</dbReference>
<evidence type="ECO:0000256" key="5">
    <source>
        <dbReference type="ARBA" id="ARBA00006045"/>
    </source>
</evidence>
<sequence>MVRGISVAGARRFVSNALRAGPSFARCPFKGAKFPLQSRSLNIAVEGCCHGELDAIYLHIKHLETKYNYKVDALLICGDFQAMRNKEDVENMACPTKYKVLGGFHQYYTGKKKAPMMTIVIGGNHEASNYMWELYHGGWLAPNIYFLGHAGCIQLNGIRIAGISGIYNENHYKLGSYERQPLDRSTMRSIYHTREYNINRLSLLSPPSIFLSHDWPQAIEQYGDTDGLLKKSPHFRHDIQANTLGSPPLLHLMKTLKPEWWFSGHMHVRFEATYPHEKSTTKFLALDKCLEGREFLEVIQFPVASCPAPDLKPKLTLSYDPEWLAITRVFNPYLSRRKIQWPLPGTDDARKKVARELEWVTAAFPTPEDLEVERVQEFVKTVPGPQENRWARRVSGDDGNPQTVAFCEALEIENRIRDQGGPPPRRNSPTEHVQVRRYKK</sequence>
<keyword evidence="12" id="KW-0539">Nucleus</keyword>
<accession>A0A0C9XA86</accession>
<dbReference type="GO" id="GO:0005634">
    <property type="term" value="C:nucleus"/>
    <property type="evidence" value="ECO:0007669"/>
    <property type="project" value="UniProtKB-SubCell"/>
</dbReference>
<dbReference type="AlphaFoldDB" id="A0A0C9XA86"/>
<evidence type="ECO:0000256" key="9">
    <source>
        <dbReference type="ARBA" id="ARBA00022833"/>
    </source>
</evidence>
<evidence type="ECO:0000313" key="15">
    <source>
        <dbReference type="EMBL" id="KIJ94591.1"/>
    </source>
</evidence>
<comment type="cofactor">
    <cofactor evidence="3">
        <name>Fe(2+)</name>
        <dbReference type="ChEBI" id="CHEBI:29033"/>
    </cofactor>
</comment>
<evidence type="ECO:0000256" key="1">
    <source>
        <dbReference type="ARBA" id="ARBA00001936"/>
    </source>
</evidence>
<evidence type="ECO:0000256" key="4">
    <source>
        <dbReference type="ARBA" id="ARBA00004123"/>
    </source>
</evidence>
<comment type="similarity">
    <text evidence="5">Belongs to the lariat debranching enzyme family.</text>
</comment>
<dbReference type="SMART" id="SM01124">
    <property type="entry name" value="DBR1"/>
    <property type="match status" value="1"/>
</dbReference>
<dbReference type="Gene3D" id="3.60.21.10">
    <property type="match status" value="1"/>
</dbReference>
<comment type="cofactor">
    <cofactor evidence="1">
        <name>Mn(2+)</name>
        <dbReference type="ChEBI" id="CHEBI:29035"/>
    </cofactor>
</comment>
<dbReference type="Pfam" id="PF00149">
    <property type="entry name" value="Metallophos"/>
    <property type="match status" value="1"/>
</dbReference>
<evidence type="ECO:0000256" key="6">
    <source>
        <dbReference type="ARBA" id="ARBA00022664"/>
    </source>
</evidence>
<keyword evidence="16" id="KW-1185">Reference proteome</keyword>
<keyword evidence="10" id="KW-0408">Iron</keyword>
<evidence type="ECO:0000256" key="10">
    <source>
        <dbReference type="ARBA" id="ARBA00023004"/>
    </source>
</evidence>
<evidence type="ECO:0000256" key="11">
    <source>
        <dbReference type="ARBA" id="ARBA00023211"/>
    </source>
</evidence>
<dbReference type="InterPro" id="IPR041816">
    <property type="entry name" value="Dbr1_N"/>
</dbReference>
<keyword evidence="6" id="KW-0507">mRNA processing</keyword>
<dbReference type="EMBL" id="KN838786">
    <property type="protein sequence ID" value="KIJ94591.1"/>
    <property type="molecule type" value="Genomic_DNA"/>
</dbReference>
<keyword evidence="9" id="KW-0862">Zinc</keyword>
<organism evidence="15 16">
    <name type="scientific">Laccaria amethystina LaAM-08-1</name>
    <dbReference type="NCBI Taxonomy" id="1095629"/>
    <lineage>
        <taxon>Eukaryota</taxon>
        <taxon>Fungi</taxon>
        <taxon>Dikarya</taxon>
        <taxon>Basidiomycota</taxon>
        <taxon>Agaricomycotina</taxon>
        <taxon>Agaricomycetes</taxon>
        <taxon>Agaricomycetidae</taxon>
        <taxon>Agaricales</taxon>
        <taxon>Agaricineae</taxon>
        <taxon>Hydnangiaceae</taxon>
        <taxon>Laccaria</taxon>
    </lineage>
</organism>
<dbReference type="HOGENOM" id="CLU_005893_1_0_1"/>
<proteinExistence type="inferred from homology"/>
<dbReference type="CDD" id="cd00844">
    <property type="entry name" value="MPP_Dbr1_N"/>
    <property type="match status" value="1"/>
</dbReference>
<dbReference type="InterPro" id="IPR029052">
    <property type="entry name" value="Metallo-depent_PP-like"/>
</dbReference>
<gene>
    <name evidence="15" type="ORF">K443DRAFT_354623</name>
</gene>
<dbReference type="STRING" id="1095629.A0A0C9XA86"/>
<dbReference type="Proteomes" id="UP000054477">
    <property type="component" value="Unassembled WGS sequence"/>
</dbReference>
<dbReference type="InterPro" id="IPR007708">
    <property type="entry name" value="DBR1_C"/>
</dbReference>
<dbReference type="InterPro" id="IPR004843">
    <property type="entry name" value="Calcineurin-like_PHP"/>
</dbReference>
<keyword evidence="7" id="KW-0479">Metal-binding</keyword>
<evidence type="ECO:0000259" key="14">
    <source>
        <dbReference type="SMART" id="SM01124"/>
    </source>
</evidence>
<name>A0A0C9XA86_9AGAR</name>
<reference evidence="16" key="2">
    <citation type="submission" date="2015-01" db="EMBL/GenBank/DDBJ databases">
        <title>Evolutionary Origins and Diversification of the Mycorrhizal Mutualists.</title>
        <authorList>
            <consortium name="DOE Joint Genome Institute"/>
            <consortium name="Mycorrhizal Genomics Consortium"/>
            <person name="Kohler A."/>
            <person name="Kuo A."/>
            <person name="Nagy L.G."/>
            <person name="Floudas D."/>
            <person name="Copeland A."/>
            <person name="Barry K.W."/>
            <person name="Cichocki N."/>
            <person name="Veneault-Fourrey C."/>
            <person name="LaButti K."/>
            <person name="Lindquist E.A."/>
            <person name="Lipzen A."/>
            <person name="Lundell T."/>
            <person name="Morin E."/>
            <person name="Murat C."/>
            <person name="Riley R."/>
            <person name="Ohm R."/>
            <person name="Sun H."/>
            <person name="Tunlid A."/>
            <person name="Henrissat B."/>
            <person name="Grigoriev I.V."/>
            <person name="Hibbett D.S."/>
            <person name="Martin F."/>
        </authorList>
    </citation>
    <scope>NUCLEOTIDE SEQUENCE [LARGE SCALE GENOMIC DNA]</scope>
    <source>
        <strain evidence="16">LaAM-08-1</strain>
    </source>
</reference>
<evidence type="ECO:0000256" key="13">
    <source>
        <dbReference type="SAM" id="MobiDB-lite"/>
    </source>
</evidence>
<evidence type="ECO:0000256" key="2">
    <source>
        <dbReference type="ARBA" id="ARBA00001947"/>
    </source>
</evidence>
<dbReference type="Pfam" id="PF05011">
    <property type="entry name" value="DBR1"/>
    <property type="match status" value="1"/>
</dbReference>
<dbReference type="OrthoDB" id="407609at2759"/>
<comment type="cofactor">
    <cofactor evidence="2">
        <name>Zn(2+)</name>
        <dbReference type="ChEBI" id="CHEBI:29105"/>
    </cofactor>
</comment>
<reference evidence="15 16" key="1">
    <citation type="submission" date="2014-04" db="EMBL/GenBank/DDBJ databases">
        <authorList>
            <consortium name="DOE Joint Genome Institute"/>
            <person name="Kuo A."/>
            <person name="Kohler A."/>
            <person name="Nagy L.G."/>
            <person name="Floudas D."/>
            <person name="Copeland A."/>
            <person name="Barry K.W."/>
            <person name="Cichocki N."/>
            <person name="Veneault-Fourrey C."/>
            <person name="LaButti K."/>
            <person name="Lindquist E.A."/>
            <person name="Lipzen A."/>
            <person name="Lundell T."/>
            <person name="Morin E."/>
            <person name="Murat C."/>
            <person name="Sun H."/>
            <person name="Tunlid A."/>
            <person name="Henrissat B."/>
            <person name="Grigoriev I.V."/>
            <person name="Hibbett D.S."/>
            <person name="Martin F."/>
            <person name="Nordberg H.P."/>
            <person name="Cantor M.N."/>
            <person name="Hua S.X."/>
        </authorList>
    </citation>
    <scope>NUCLEOTIDE SEQUENCE [LARGE SCALE GENOMIC DNA]</scope>
    <source>
        <strain evidence="15 16">LaAM-08-1</strain>
    </source>
</reference>
<evidence type="ECO:0000256" key="8">
    <source>
        <dbReference type="ARBA" id="ARBA00022801"/>
    </source>
</evidence>
<dbReference type="GO" id="GO:0000398">
    <property type="term" value="P:mRNA splicing, via spliceosome"/>
    <property type="evidence" value="ECO:0007669"/>
    <property type="project" value="TreeGrafter"/>
</dbReference>